<evidence type="ECO:0000313" key="2">
    <source>
        <dbReference type="EMBL" id="EFJ28970.1"/>
    </source>
</evidence>
<evidence type="ECO:0000313" key="3">
    <source>
        <dbReference type="Proteomes" id="UP000001514"/>
    </source>
</evidence>
<feature type="compositionally biased region" description="Low complexity" evidence="1">
    <location>
        <begin position="70"/>
        <end position="85"/>
    </location>
</feature>
<sequence>MGGRLVGRTVGFVKTTKGEFDGVMGKSQMSEVHKELKEAMAQLNAIRYEIRSGLSFTGSPPVREVYPEESATASHSTTTSTVTSQTVTTTTTATASSQDASSHQGFDVAAQNLASATASQVTATTSASSDHHGLLSSQMFQLRKQFYDQEMQQNSKPGVDFVKMEVNHSIAARRPQSAPDKEVDVIPVSAAIAKLIPERTGPTTGSDIMLEAIEEMKVASHALVVMKQYAVNLSQQQPEQDQHQQDQQQQ</sequence>
<proteinExistence type="predicted"/>
<reference evidence="2 3" key="1">
    <citation type="journal article" date="2011" name="Science">
        <title>The Selaginella genome identifies genetic changes associated with the evolution of vascular plants.</title>
        <authorList>
            <person name="Banks J.A."/>
            <person name="Nishiyama T."/>
            <person name="Hasebe M."/>
            <person name="Bowman J.L."/>
            <person name="Gribskov M."/>
            <person name="dePamphilis C."/>
            <person name="Albert V.A."/>
            <person name="Aono N."/>
            <person name="Aoyama T."/>
            <person name="Ambrose B.A."/>
            <person name="Ashton N.W."/>
            <person name="Axtell M.J."/>
            <person name="Barker E."/>
            <person name="Barker M.S."/>
            <person name="Bennetzen J.L."/>
            <person name="Bonawitz N.D."/>
            <person name="Chapple C."/>
            <person name="Cheng C."/>
            <person name="Correa L.G."/>
            <person name="Dacre M."/>
            <person name="DeBarry J."/>
            <person name="Dreyer I."/>
            <person name="Elias M."/>
            <person name="Engstrom E.M."/>
            <person name="Estelle M."/>
            <person name="Feng L."/>
            <person name="Finet C."/>
            <person name="Floyd S.K."/>
            <person name="Frommer W.B."/>
            <person name="Fujita T."/>
            <person name="Gramzow L."/>
            <person name="Gutensohn M."/>
            <person name="Harholt J."/>
            <person name="Hattori M."/>
            <person name="Heyl A."/>
            <person name="Hirai T."/>
            <person name="Hiwatashi Y."/>
            <person name="Ishikawa M."/>
            <person name="Iwata M."/>
            <person name="Karol K.G."/>
            <person name="Koehler B."/>
            <person name="Kolukisaoglu U."/>
            <person name="Kubo M."/>
            <person name="Kurata T."/>
            <person name="Lalonde S."/>
            <person name="Li K."/>
            <person name="Li Y."/>
            <person name="Litt A."/>
            <person name="Lyons E."/>
            <person name="Manning G."/>
            <person name="Maruyama T."/>
            <person name="Michael T.P."/>
            <person name="Mikami K."/>
            <person name="Miyazaki S."/>
            <person name="Morinaga S."/>
            <person name="Murata T."/>
            <person name="Mueller-Roeber B."/>
            <person name="Nelson D.R."/>
            <person name="Obara M."/>
            <person name="Oguri Y."/>
            <person name="Olmstead R.G."/>
            <person name="Onodera N."/>
            <person name="Petersen B.L."/>
            <person name="Pils B."/>
            <person name="Prigge M."/>
            <person name="Rensing S.A."/>
            <person name="Riano-Pachon D.M."/>
            <person name="Roberts A.W."/>
            <person name="Sato Y."/>
            <person name="Scheller H.V."/>
            <person name="Schulz B."/>
            <person name="Schulz C."/>
            <person name="Shakirov E.V."/>
            <person name="Shibagaki N."/>
            <person name="Shinohara N."/>
            <person name="Shippen D.E."/>
            <person name="Soerensen I."/>
            <person name="Sotooka R."/>
            <person name="Sugimoto N."/>
            <person name="Sugita M."/>
            <person name="Sumikawa N."/>
            <person name="Tanurdzic M."/>
            <person name="Theissen G."/>
            <person name="Ulvskov P."/>
            <person name="Wakazuki S."/>
            <person name="Weng J.K."/>
            <person name="Willats W.W."/>
            <person name="Wipf D."/>
            <person name="Wolf P.G."/>
            <person name="Yang L."/>
            <person name="Zimmer A.D."/>
            <person name="Zhu Q."/>
            <person name="Mitros T."/>
            <person name="Hellsten U."/>
            <person name="Loque D."/>
            <person name="Otillar R."/>
            <person name="Salamov A."/>
            <person name="Schmutz J."/>
            <person name="Shapiro H."/>
            <person name="Lindquist E."/>
            <person name="Lucas S."/>
            <person name="Rokhsar D."/>
            <person name="Grigoriev I.V."/>
        </authorList>
    </citation>
    <scope>NUCLEOTIDE SEQUENCE [LARGE SCALE GENOMIC DNA]</scope>
</reference>
<dbReference type="Proteomes" id="UP000001514">
    <property type="component" value="Unassembled WGS sequence"/>
</dbReference>
<dbReference type="InParanoid" id="D8RG34"/>
<gene>
    <name evidence="2" type="ORF">SELMODRAFT_267361</name>
</gene>
<dbReference type="AlphaFoldDB" id="D8RG34"/>
<name>D8RG34_SELML</name>
<keyword evidence="3" id="KW-1185">Reference proteome</keyword>
<protein>
    <submittedName>
        <fullName evidence="2">Uncharacterized protein</fullName>
    </submittedName>
</protein>
<dbReference type="Gramene" id="EFJ28970">
    <property type="protein sequence ID" value="EFJ28970"/>
    <property type="gene ID" value="SELMODRAFT_267361"/>
</dbReference>
<dbReference type="EMBL" id="GL377578">
    <property type="protein sequence ID" value="EFJ28970.1"/>
    <property type="molecule type" value="Genomic_DNA"/>
</dbReference>
<evidence type="ECO:0000256" key="1">
    <source>
        <dbReference type="SAM" id="MobiDB-lite"/>
    </source>
</evidence>
<dbReference type="FunCoup" id="D8RG34">
    <property type="interactions" value="1164"/>
</dbReference>
<dbReference type="OMA" id="PVGVDHE"/>
<dbReference type="PANTHER" id="PTHR35512:SF1">
    <property type="entry name" value="OS11G0550900 PROTEIN"/>
    <property type="match status" value="1"/>
</dbReference>
<feature type="region of interest" description="Disordered" evidence="1">
    <location>
        <begin position="57"/>
        <end position="85"/>
    </location>
</feature>
<organism evidence="3">
    <name type="scientific">Selaginella moellendorffii</name>
    <name type="common">Spikemoss</name>
    <dbReference type="NCBI Taxonomy" id="88036"/>
    <lineage>
        <taxon>Eukaryota</taxon>
        <taxon>Viridiplantae</taxon>
        <taxon>Streptophyta</taxon>
        <taxon>Embryophyta</taxon>
        <taxon>Tracheophyta</taxon>
        <taxon>Lycopodiopsida</taxon>
        <taxon>Selaginellales</taxon>
        <taxon>Selaginellaceae</taxon>
        <taxon>Selaginella</taxon>
    </lineage>
</organism>
<dbReference type="PANTHER" id="PTHR35512">
    <property type="entry name" value="OS11G0550900 PROTEIN"/>
    <property type="match status" value="1"/>
</dbReference>
<accession>D8RG34</accession>
<dbReference type="KEGG" id="smo:SELMODRAFT_267361"/>
<dbReference type="HOGENOM" id="CLU_062723_0_0_1"/>